<dbReference type="RefSeq" id="WP_145722841.1">
    <property type="nucleotide sequence ID" value="NZ_BSPF01000062.1"/>
</dbReference>
<feature type="region of interest" description="Disordered" evidence="1">
    <location>
        <begin position="39"/>
        <end position="69"/>
    </location>
</feature>
<accession>A0A562MMV3</accession>
<name>A0A562MMV3_9HYPH</name>
<evidence type="ECO:0000313" key="3">
    <source>
        <dbReference type="Proteomes" id="UP000317122"/>
    </source>
</evidence>
<sequence>MSSKLPDITVTALFIAVAAAARKESRRYWAVNGKRFPKQEPSFWPATPEGTDDTLRERRHRRRQKGVWT</sequence>
<reference evidence="2 3" key="1">
    <citation type="journal article" date="2015" name="Stand. Genomic Sci.">
        <title>Genomic Encyclopedia of Bacterial and Archaeal Type Strains, Phase III: the genomes of soil and plant-associated and newly described type strains.</title>
        <authorList>
            <person name="Whitman W.B."/>
            <person name="Woyke T."/>
            <person name="Klenk H.P."/>
            <person name="Zhou Y."/>
            <person name="Lilburn T.G."/>
            <person name="Beck B.J."/>
            <person name="De Vos P."/>
            <person name="Vandamme P."/>
            <person name="Eisen J.A."/>
            <person name="Garrity G."/>
            <person name="Hugenholtz P."/>
            <person name="Kyrpides N.C."/>
        </authorList>
    </citation>
    <scope>NUCLEOTIDE SEQUENCE [LARGE SCALE GENOMIC DNA]</scope>
    <source>
        <strain evidence="2 3">CGMCC 1.2546</strain>
    </source>
</reference>
<dbReference type="OrthoDB" id="9933555at2"/>
<dbReference type="Proteomes" id="UP000317122">
    <property type="component" value="Unassembled WGS sequence"/>
</dbReference>
<evidence type="ECO:0000313" key="2">
    <source>
        <dbReference type="EMBL" id="TWI21216.1"/>
    </source>
</evidence>
<comment type="caution">
    <text evidence="2">The sequence shown here is derived from an EMBL/GenBank/DDBJ whole genome shotgun (WGS) entry which is preliminary data.</text>
</comment>
<protein>
    <submittedName>
        <fullName evidence="2">Uncharacterized protein</fullName>
    </submittedName>
</protein>
<dbReference type="AlphaFoldDB" id="A0A562MMV3"/>
<gene>
    <name evidence="2" type="ORF">IQ26_06893</name>
</gene>
<keyword evidence="3" id="KW-1185">Reference proteome</keyword>
<feature type="compositionally biased region" description="Basic residues" evidence="1">
    <location>
        <begin position="57"/>
        <end position="69"/>
    </location>
</feature>
<proteinExistence type="predicted"/>
<dbReference type="EMBL" id="VLKT01000073">
    <property type="protein sequence ID" value="TWI21216.1"/>
    <property type="molecule type" value="Genomic_DNA"/>
</dbReference>
<evidence type="ECO:0000256" key="1">
    <source>
        <dbReference type="SAM" id="MobiDB-lite"/>
    </source>
</evidence>
<organism evidence="2 3">
    <name type="scientific">Mesorhizobium tianshanense</name>
    <dbReference type="NCBI Taxonomy" id="39844"/>
    <lineage>
        <taxon>Bacteria</taxon>
        <taxon>Pseudomonadati</taxon>
        <taxon>Pseudomonadota</taxon>
        <taxon>Alphaproteobacteria</taxon>
        <taxon>Hyphomicrobiales</taxon>
        <taxon>Phyllobacteriaceae</taxon>
        <taxon>Mesorhizobium</taxon>
    </lineage>
</organism>